<evidence type="ECO:0000256" key="1">
    <source>
        <dbReference type="SAM" id="MobiDB-lite"/>
    </source>
</evidence>
<feature type="region of interest" description="Disordered" evidence="1">
    <location>
        <begin position="295"/>
        <end position="328"/>
    </location>
</feature>
<evidence type="ECO:0000313" key="3">
    <source>
        <dbReference type="Proteomes" id="UP001209570"/>
    </source>
</evidence>
<dbReference type="AlphaFoldDB" id="A0AAD5LGC0"/>
<gene>
    <name evidence="2" type="ORF">P43SY_006155</name>
</gene>
<dbReference type="Gene3D" id="3.40.50.300">
    <property type="entry name" value="P-loop containing nucleotide triphosphate hydrolases"/>
    <property type="match status" value="1"/>
</dbReference>
<reference evidence="2" key="1">
    <citation type="submission" date="2021-12" db="EMBL/GenBank/DDBJ databases">
        <title>Prjna785345.</title>
        <authorList>
            <person name="Rujirawat T."/>
            <person name="Krajaejun T."/>
        </authorList>
    </citation>
    <scope>NUCLEOTIDE SEQUENCE</scope>
    <source>
        <strain evidence="2">Pi057C3</strain>
    </source>
</reference>
<evidence type="ECO:0008006" key="4">
    <source>
        <dbReference type="Google" id="ProtNLM"/>
    </source>
</evidence>
<dbReference type="InterPro" id="IPR027417">
    <property type="entry name" value="P-loop_NTPase"/>
</dbReference>
<name>A0AAD5LGC0_PYTIN</name>
<dbReference type="SUPFAM" id="SSF52540">
    <property type="entry name" value="P-loop containing nucleoside triphosphate hydrolases"/>
    <property type="match status" value="1"/>
</dbReference>
<feature type="compositionally biased region" description="Basic residues" evidence="1">
    <location>
        <begin position="308"/>
        <end position="328"/>
    </location>
</feature>
<keyword evidence="3" id="KW-1185">Reference proteome</keyword>
<proteinExistence type="predicted"/>
<dbReference type="Proteomes" id="UP001209570">
    <property type="component" value="Unassembled WGS sequence"/>
</dbReference>
<accession>A0AAD5LGC0</accession>
<comment type="caution">
    <text evidence="2">The sequence shown here is derived from an EMBL/GenBank/DDBJ whole genome shotgun (WGS) entry which is preliminary data.</text>
</comment>
<organism evidence="2 3">
    <name type="scientific">Pythium insidiosum</name>
    <name type="common">Pythiosis disease agent</name>
    <dbReference type="NCBI Taxonomy" id="114742"/>
    <lineage>
        <taxon>Eukaryota</taxon>
        <taxon>Sar</taxon>
        <taxon>Stramenopiles</taxon>
        <taxon>Oomycota</taxon>
        <taxon>Peronosporomycetes</taxon>
        <taxon>Pythiales</taxon>
        <taxon>Pythiaceae</taxon>
        <taxon>Pythium</taxon>
    </lineage>
</organism>
<sequence length="328" mass="35847">MAARVARALAENTPRDEKVIVMATSTAEANALLAKLTTLDGVDPTTIVHLDNGPHQNQDFSPEGRVHALLQRRIELLSSVEAIARWMERVDAAKYAGMSGSASYSCANALFFHRFHVQALIEQARDSSDALLRGLFGERQGREPADATELQRFVQTHVQDVFSELERLQCFELLQAPKQRRDAYLIHHARVVVLSSVAVAVQFEYLAKLRLRVGSIVVDDASQISEGLSGLSLLLAGASATKHLKRVTLLGDREQTVKGLVVPGVAQFTGQRESLFSRWLRLGISPVVLARPAEAPAAEAQSTEKPTKTGKKTPAKTPQKKKKGKTSS</sequence>
<dbReference type="EMBL" id="JAKCXM010000250">
    <property type="protein sequence ID" value="KAJ0397471.1"/>
    <property type="molecule type" value="Genomic_DNA"/>
</dbReference>
<protein>
    <recommendedName>
        <fullName evidence="4">DNA2/NAM7 helicase helicase domain-containing protein</fullName>
    </recommendedName>
</protein>
<evidence type="ECO:0000313" key="2">
    <source>
        <dbReference type="EMBL" id="KAJ0397471.1"/>
    </source>
</evidence>